<dbReference type="HOGENOM" id="CLU_2832732_0_0_1"/>
<sequence length="66" mass="7304">MYYLGGWDAGGGVGGLYHEEVSGGMLLTESGHLYKPLPITFWYIRSNWIDGIGKGIRDEGFSSIMF</sequence>
<name>A7F9Y9_SCLS1</name>
<gene>
    <name evidence="1" type="ORF">SS1G_14420</name>
</gene>
<dbReference type="EMBL" id="CH476653">
    <property type="protein sequence ID" value="EDO00550.1"/>
    <property type="molecule type" value="Genomic_DNA"/>
</dbReference>
<dbReference type="AlphaFoldDB" id="A7F9Y9"/>
<organism evidence="1 2">
    <name type="scientific">Sclerotinia sclerotiorum (strain ATCC 18683 / 1980 / Ss-1)</name>
    <name type="common">White mold</name>
    <name type="synonym">Whetzelinia sclerotiorum</name>
    <dbReference type="NCBI Taxonomy" id="665079"/>
    <lineage>
        <taxon>Eukaryota</taxon>
        <taxon>Fungi</taxon>
        <taxon>Dikarya</taxon>
        <taxon>Ascomycota</taxon>
        <taxon>Pezizomycotina</taxon>
        <taxon>Leotiomycetes</taxon>
        <taxon>Helotiales</taxon>
        <taxon>Sclerotiniaceae</taxon>
        <taxon>Sclerotinia</taxon>
    </lineage>
</organism>
<evidence type="ECO:0000313" key="1">
    <source>
        <dbReference type="EMBL" id="EDO00550.1"/>
    </source>
</evidence>
<keyword evidence="2" id="KW-1185">Reference proteome</keyword>
<proteinExistence type="predicted"/>
<dbReference type="InParanoid" id="A7F9Y9"/>
<reference evidence="2" key="1">
    <citation type="journal article" date="2011" name="PLoS Genet.">
        <title>Genomic analysis of the necrotrophic fungal pathogens Sclerotinia sclerotiorum and Botrytis cinerea.</title>
        <authorList>
            <person name="Amselem J."/>
            <person name="Cuomo C.A."/>
            <person name="van Kan J.A."/>
            <person name="Viaud M."/>
            <person name="Benito E.P."/>
            <person name="Couloux A."/>
            <person name="Coutinho P.M."/>
            <person name="de Vries R.P."/>
            <person name="Dyer P.S."/>
            <person name="Fillinger S."/>
            <person name="Fournier E."/>
            <person name="Gout L."/>
            <person name="Hahn M."/>
            <person name="Kohn L."/>
            <person name="Lapalu N."/>
            <person name="Plummer K.M."/>
            <person name="Pradier J.M."/>
            <person name="Quevillon E."/>
            <person name="Sharon A."/>
            <person name="Simon A."/>
            <person name="ten Have A."/>
            <person name="Tudzynski B."/>
            <person name="Tudzynski P."/>
            <person name="Wincker P."/>
            <person name="Andrew M."/>
            <person name="Anthouard V."/>
            <person name="Beever R.E."/>
            <person name="Beffa R."/>
            <person name="Benoit I."/>
            <person name="Bouzid O."/>
            <person name="Brault B."/>
            <person name="Chen Z."/>
            <person name="Choquer M."/>
            <person name="Collemare J."/>
            <person name="Cotton P."/>
            <person name="Danchin E.G."/>
            <person name="Da Silva C."/>
            <person name="Gautier A."/>
            <person name="Giraud C."/>
            <person name="Giraud T."/>
            <person name="Gonzalez C."/>
            <person name="Grossetete S."/>
            <person name="Guldener U."/>
            <person name="Henrissat B."/>
            <person name="Howlett B.J."/>
            <person name="Kodira C."/>
            <person name="Kretschmer M."/>
            <person name="Lappartient A."/>
            <person name="Leroch M."/>
            <person name="Levis C."/>
            <person name="Mauceli E."/>
            <person name="Neuveglise C."/>
            <person name="Oeser B."/>
            <person name="Pearson M."/>
            <person name="Poulain J."/>
            <person name="Poussereau N."/>
            <person name="Quesneville H."/>
            <person name="Rascle C."/>
            <person name="Schumacher J."/>
            <person name="Segurens B."/>
            <person name="Sexton A."/>
            <person name="Silva E."/>
            <person name="Sirven C."/>
            <person name="Soanes D.M."/>
            <person name="Talbot N.J."/>
            <person name="Templeton M."/>
            <person name="Yandava C."/>
            <person name="Yarden O."/>
            <person name="Zeng Q."/>
            <person name="Rollins J.A."/>
            <person name="Lebrun M.H."/>
            <person name="Dickman M."/>
        </authorList>
    </citation>
    <scope>NUCLEOTIDE SEQUENCE [LARGE SCALE GENOMIC DNA]</scope>
    <source>
        <strain evidence="2">ATCC 18683 / 1980 / Ss-1</strain>
    </source>
</reference>
<protein>
    <submittedName>
        <fullName evidence="1">Uncharacterized protein</fullName>
    </submittedName>
</protein>
<accession>A7F9Y9</accession>
<evidence type="ECO:0000313" key="2">
    <source>
        <dbReference type="Proteomes" id="UP000001312"/>
    </source>
</evidence>
<dbReference type="GeneID" id="5480689"/>
<dbReference type="Proteomes" id="UP000001312">
    <property type="component" value="Unassembled WGS sequence"/>
</dbReference>
<dbReference type="RefSeq" id="XP_001584651.1">
    <property type="nucleotide sequence ID" value="XM_001584601.1"/>
</dbReference>
<dbReference type="KEGG" id="ssl:SS1G_14420"/>